<dbReference type="Proteomes" id="UP000694383">
    <property type="component" value="Unplaced"/>
</dbReference>
<dbReference type="GeneTree" id="ENSGT00390000009869"/>
<evidence type="ECO:0000256" key="12">
    <source>
        <dbReference type="SAM" id="Coils"/>
    </source>
</evidence>
<dbReference type="Pfam" id="PF06220">
    <property type="entry name" value="zf-U1"/>
    <property type="match status" value="1"/>
</dbReference>
<dbReference type="GO" id="GO:0006397">
    <property type="term" value="P:mRNA processing"/>
    <property type="evidence" value="ECO:0007669"/>
    <property type="project" value="UniProtKB-KW"/>
</dbReference>
<evidence type="ECO:0000256" key="4">
    <source>
        <dbReference type="ARBA" id="ARBA00022728"/>
    </source>
</evidence>
<dbReference type="InterPro" id="IPR036236">
    <property type="entry name" value="Znf_C2H2_sf"/>
</dbReference>
<dbReference type="GO" id="GO:0005689">
    <property type="term" value="C:U12-type spliceosomal complex"/>
    <property type="evidence" value="ECO:0007669"/>
    <property type="project" value="TreeGrafter"/>
</dbReference>
<evidence type="ECO:0000256" key="6">
    <source>
        <dbReference type="ARBA" id="ARBA00022833"/>
    </source>
</evidence>
<dbReference type="AlphaFoldDB" id="A0A8C7WPD3"/>
<dbReference type="InterPro" id="IPR013085">
    <property type="entry name" value="U1-CZ_Znf_C2H2"/>
</dbReference>
<reference evidence="15" key="1">
    <citation type="submission" date="2025-08" db="UniProtKB">
        <authorList>
            <consortium name="Ensembl"/>
        </authorList>
    </citation>
    <scope>IDENTIFICATION</scope>
</reference>
<keyword evidence="5 11" id="KW-0863">Zinc-finger</keyword>
<accession>A0A8C7WPD3</accession>
<feature type="zinc finger region" description="C3H1-type" evidence="11">
    <location>
        <begin position="51"/>
        <end position="72"/>
    </location>
</feature>
<feature type="region of interest" description="Disordered" evidence="13">
    <location>
        <begin position="114"/>
        <end position="155"/>
    </location>
</feature>
<protein>
    <recommendedName>
        <fullName evidence="9">Zinc finger matrin-type protein 5</fullName>
    </recommendedName>
    <alternativeName>
        <fullName evidence="10">U11/U12 small nuclear ribonucleoprotein 20 kDa protein</fullName>
    </alternativeName>
</protein>
<reference evidence="15" key="2">
    <citation type="submission" date="2025-09" db="UniProtKB">
        <authorList>
            <consortium name="Ensembl"/>
        </authorList>
    </citation>
    <scope>IDENTIFICATION</scope>
</reference>
<evidence type="ECO:0000256" key="2">
    <source>
        <dbReference type="ARBA" id="ARBA00022664"/>
    </source>
</evidence>
<evidence type="ECO:0000259" key="14">
    <source>
        <dbReference type="PROSITE" id="PS50103"/>
    </source>
</evidence>
<evidence type="ECO:0000256" key="8">
    <source>
        <dbReference type="ARBA" id="ARBA00023242"/>
    </source>
</evidence>
<comment type="subcellular location">
    <subcellularLocation>
        <location evidence="1">Nucleus</location>
    </subcellularLocation>
</comment>
<evidence type="ECO:0000256" key="3">
    <source>
        <dbReference type="ARBA" id="ARBA00022723"/>
    </source>
</evidence>
<evidence type="ECO:0000256" key="5">
    <source>
        <dbReference type="ARBA" id="ARBA00022771"/>
    </source>
</evidence>
<organism evidence="15 16">
    <name type="scientific">Oryzias sinensis</name>
    <name type="common">Chinese medaka</name>
    <dbReference type="NCBI Taxonomy" id="183150"/>
    <lineage>
        <taxon>Eukaryota</taxon>
        <taxon>Metazoa</taxon>
        <taxon>Chordata</taxon>
        <taxon>Craniata</taxon>
        <taxon>Vertebrata</taxon>
        <taxon>Euteleostomi</taxon>
        <taxon>Actinopterygii</taxon>
        <taxon>Neopterygii</taxon>
        <taxon>Teleostei</taxon>
        <taxon>Neoteleostei</taxon>
        <taxon>Acanthomorphata</taxon>
        <taxon>Ovalentaria</taxon>
        <taxon>Atherinomorphae</taxon>
        <taxon>Beloniformes</taxon>
        <taxon>Adrianichthyidae</taxon>
        <taxon>Oryziinae</taxon>
        <taxon>Oryzias</taxon>
    </lineage>
</organism>
<feature type="compositionally biased region" description="Pro residues" evidence="13">
    <location>
        <begin position="146"/>
        <end position="155"/>
    </location>
</feature>
<keyword evidence="2" id="KW-0507">mRNA processing</keyword>
<keyword evidence="6 11" id="KW-0862">Zinc</keyword>
<keyword evidence="3 11" id="KW-0479">Metal-binding</keyword>
<keyword evidence="12" id="KW-0175">Coiled coil</keyword>
<keyword evidence="8" id="KW-0539">Nucleus</keyword>
<evidence type="ECO:0000256" key="7">
    <source>
        <dbReference type="ARBA" id="ARBA00023187"/>
    </source>
</evidence>
<evidence type="ECO:0000313" key="16">
    <source>
        <dbReference type="Proteomes" id="UP000694383"/>
    </source>
</evidence>
<dbReference type="SUPFAM" id="SSF57667">
    <property type="entry name" value="beta-beta-alpha zinc fingers"/>
    <property type="match status" value="1"/>
</dbReference>
<keyword evidence="7" id="KW-0508">mRNA splicing</keyword>
<proteinExistence type="predicted"/>
<evidence type="ECO:0000313" key="15">
    <source>
        <dbReference type="Ensembl" id="ENSOSIP00000001346.1"/>
    </source>
</evidence>
<name>A0A8C7WPD3_9TELE</name>
<keyword evidence="16" id="KW-1185">Reference proteome</keyword>
<dbReference type="PANTHER" id="PTHR16465:SF0">
    <property type="entry name" value="ZINC FINGER MATRIN-TYPE PROTEIN 5"/>
    <property type="match status" value="1"/>
</dbReference>
<feature type="domain" description="C3H1-type" evidence="14">
    <location>
        <begin position="51"/>
        <end position="72"/>
    </location>
</feature>
<dbReference type="InterPro" id="IPR000571">
    <property type="entry name" value="Znf_CCCH"/>
</dbReference>
<dbReference type="FunFam" id="3.30.160.60:FF:000741">
    <property type="entry name" value="Zinc finger matrin-type protein 5"/>
    <property type="match status" value="1"/>
</dbReference>
<evidence type="ECO:0000256" key="11">
    <source>
        <dbReference type="PROSITE-ProRule" id="PRU00723"/>
    </source>
</evidence>
<evidence type="ECO:0000256" key="13">
    <source>
        <dbReference type="SAM" id="MobiDB-lite"/>
    </source>
</evidence>
<dbReference type="PROSITE" id="PS50103">
    <property type="entry name" value="ZF_C3H1"/>
    <property type="match status" value="1"/>
</dbReference>
<dbReference type="GO" id="GO:0008270">
    <property type="term" value="F:zinc ion binding"/>
    <property type="evidence" value="ECO:0007669"/>
    <property type="project" value="UniProtKB-KW"/>
</dbReference>
<dbReference type="PANTHER" id="PTHR16465">
    <property type="entry name" value="NUCLEASE-RELATED"/>
    <property type="match status" value="1"/>
</dbReference>
<dbReference type="Gene3D" id="3.30.160.60">
    <property type="entry name" value="Classic Zinc Finger"/>
    <property type="match status" value="1"/>
</dbReference>
<evidence type="ECO:0000256" key="10">
    <source>
        <dbReference type="ARBA" id="ARBA00076547"/>
    </source>
</evidence>
<evidence type="ECO:0000256" key="9">
    <source>
        <dbReference type="ARBA" id="ARBA00067764"/>
    </source>
</evidence>
<dbReference type="Ensembl" id="ENSOSIT00000001445.1">
    <property type="protein sequence ID" value="ENSOSIP00000001346.1"/>
    <property type="gene ID" value="ENSOSIG00000000734.1"/>
</dbReference>
<keyword evidence="4" id="KW-0747">Spliceosome</keyword>
<feature type="coiled-coil region" evidence="12">
    <location>
        <begin position="72"/>
        <end position="99"/>
    </location>
</feature>
<dbReference type="GO" id="GO:0008380">
    <property type="term" value="P:RNA splicing"/>
    <property type="evidence" value="ECO:0007669"/>
    <property type="project" value="UniProtKB-KW"/>
</dbReference>
<evidence type="ECO:0000256" key="1">
    <source>
        <dbReference type="ARBA" id="ARBA00004123"/>
    </source>
</evidence>
<sequence>MGKRYYCDYCDRSFQDNMHNRKKHLNGVQHHRAKKAWFDQFRGESFLVFFNCHFSVGFCDFGANCRFSHMSEEEQLMLKRQLEDEKQNKEDAADRMMAGRSVQEWLSKREKRKAALSSKGDLKTKEDREEVEEDNEIPHQLLSMPDLPPSLLPPPPGGWRVFVNAEWD</sequence>